<dbReference type="Pfam" id="PF18962">
    <property type="entry name" value="Por_Secre_tail"/>
    <property type="match status" value="1"/>
</dbReference>
<dbReference type="PROSITE" id="PS50853">
    <property type="entry name" value="FN3"/>
    <property type="match status" value="1"/>
</dbReference>
<evidence type="ECO:0000259" key="4">
    <source>
        <dbReference type="PROSITE" id="PS50853"/>
    </source>
</evidence>
<dbReference type="RefSeq" id="WP_103725108.1">
    <property type="nucleotide sequence ID" value="NZ_PQNY01000002.1"/>
</dbReference>
<dbReference type="InterPro" id="IPR003961">
    <property type="entry name" value="FN3_dom"/>
</dbReference>
<dbReference type="InterPro" id="IPR007110">
    <property type="entry name" value="Ig-like_dom"/>
</dbReference>
<dbReference type="InterPro" id="IPR045474">
    <property type="entry name" value="GEVED"/>
</dbReference>
<sequence>MKKSTLFIILLFFFLKNYAQNLPTYAFTQSTTAYTEITGGTVLGNSDTDDERFVDLSIPLGGSTTTGIGIPIGFDFLFNGYTYNRFAINANGWISLGSSVLTPSVNISSSSAYFPLSTTTSAVPNDLVARISAFSRDMAGQLGSELRYELSGTSPNRVLTIQWKNFRKYGSTGDSFNFQIKLFETTNEVRVVYGAMATQNASNVSTQAGLRAAPNYPANNFNSRVTTSDWTATTASTSASGVLTFSQTLFPPVGLSYSWIPPNLCTGMPNPGNTISDVTLSCYNFPFNLSLQNPTNGAGVTYQWKISTDGVSYSPILNATNSTYQATQTTSNYYKCTVTCTNSNQSSESTAILVNTDLQSNCFCIPQYAYGKTYGDLISNVVIADTTLSNNTGTSPTNPAYTFYQGQPNYTCSLTAGSVYTLTISHSTLGNQNVAVWIDFNSDGVFSIDERVAYSQAPTEVEMPSVLSLNISCTATVGTHRMRIRNVWNVDAATIDPCATYNYGESEDYVVTILPAPACSQPNTLFVSSITNSTAVLSWNAGCTETMWDVYVVNQGGATPSNTPTYSNVISPFTINGLQGSTTYDFYVRANCQNNGFSLWTGPYVFTTLPNPPANDNCIEATPLLIGNIFPDHQVLSTNLGATNSNPPNPNCAFFNGADVWYTIVVPSSGNVTIETQGDFSDTVTDTGLAVYSGTCSALSLVSCNDDNPQNGYFSILSLTNRTPGEILYANVWAYNAEEEGTFYVSAYDCTSTTPAPTGASQQYFCAANNPTLQNIIVSGDNIKWYSQATGGVALANTTVLQNNTTYYASQTINCEGLNRLPVLVTLESSPLVNNTVLTLCDNIGAIGYETFNLSLANNQICNTPNVVFEYYTTLSDAQNGTNAITTPANYINTSSPQTIYVKVLSLAGCYALATISLQLTQAPSAPQGIANQTFCGSVSLSSLVVTGNAIKWYDSATNGNMLANTTLLVSGTTYYASQEVNGCESITRLAVTVLQDCSSSGCVNAPYGLKPASTFIPSCTGSNEVIISNAFAGEYSQVEVIQGVTYTFSSSLNTDFITISNQDASTVLATGLGTVQWTSNFSGIIRYYLHAGSDCSTNTLERIKRIQCGINSLVPNDDCFGAIMLTPSNTLNCQSVVTGSVQNATPSNIMNSCAGTADDDVWYKFVATSSSHHILLSSITGSTLDMYHALYTGNCNGLSLVQGSCSDPNSNVVNGLLIGQTYYLRIYTTTSIPNQNTTFSVCILTPPSSSNNDECTTAINLTIGDTFTDYAVSSTNALATNSNAPGIDCADYNGGDLWYTVVIPASGAVTLETGFGSLTDTGMAAYSGNCSNLQYIQCDDDSSPNGKYSMITLTNRTPGEIIYVNVWDFGNDNIGSFQISAYNSVLGTQEFDNLSVLNYYPNPVKDVLYLKNNEIIDSITIYNMIGQEMYNERINNLESEINFQKYPSGNYIIQINCGNKKANYKIIKL</sequence>
<dbReference type="CDD" id="cd00063">
    <property type="entry name" value="FN3"/>
    <property type="match status" value="1"/>
</dbReference>
<dbReference type="Gene3D" id="2.60.40.2700">
    <property type="match status" value="1"/>
</dbReference>
<name>A0A2S4NAY0_9FLAO</name>
<dbReference type="Proteomes" id="UP000237056">
    <property type="component" value="Unassembled WGS sequence"/>
</dbReference>
<dbReference type="NCBIfam" id="TIGR04183">
    <property type="entry name" value="Por_Secre_tail"/>
    <property type="match status" value="1"/>
</dbReference>
<evidence type="ECO:0000313" key="5">
    <source>
        <dbReference type="EMBL" id="POS02866.1"/>
    </source>
</evidence>
<dbReference type="Pfam" id="PF19081">
    <property type="entry name" value="Ig_7"/>
    <property type="match status" value="2"/>
</dbReference>
<dbReference type="Gene3D" id="2.60.120.380">
    <property type="match status" value="1"/>
</dbReference>
<reference evidence="5 6" key="1">
    <citation type="submission" date="2018-01" db="EMBL/GenBank/DDBJ databases">
        <title>Genomic Encyclopedia of Type Strains, Phase I: the one thousand microbial genomes (KMG-I) project.</title>
        <authorList>
            <person name="Goeker M."/>
        </authorList>
    </citation>
    <scope>NUCLEOTIDE SEQUENCE [LARGE SCALE GENOMIC DNA]</scope>
    <source>
        <strain evidence="5 6">DSM 17960</strain>
    </source>
</reference>
<evidence type="ECO:0000256" key="2">
    <source>
        <dbReference type="SAM" id="SignalP"/>
    </source>
</evidence>
<dbReference type="InterPro" id="IPR026444">
    <property type="entry name" value="Secre_tail"/>
</dbReference>
<organism evidence="5 6">
    <name type="scientific">Flavobacterium croceum DSM 17960</name>
    <dbReference type="NCBI Taxonomy" id="1121886"/>
    <lineage>
        <taxon>Bacteria</taxon>
        <taxon>Pseudomonadati</taxon>
        <taxon>Bacteroidota</taxon>
        <taxon>Flavobacteriia</taxon>
        <taxon>Flavobacteriales</taxon>
        <taxon>Flavobacteriaceae</taxon>
        <taxon>Flavobacterium</taxon>
    </lineage>
</organism>
<dbReference type="InterPro" id="IPR044023">
    <property type="entry name" value="Ig_7"/>
</dbReference>
<proteinExistence type="predicted"/>
<dbReference type="SMART" id="SM00060">
    <property type="entry name" value="FN3"/>
    <property type="match status" value="1"/>
</dbReference>
<evidence type="ECO:0000256" key="1">
    <source>
        <dbReference type="ARBA" id="ARBA00022729"/>
    </source>
</evidence>
<feature type="domain" description="Ig-like" evidence="3">
    <location>
        <begin position="262"/>
        <end position="352"/>
    </location>
</feature>
<dbReference type="OrthoDB" id="1398760at2"/>
<dbReference type="Pfam" id="PF20009">
    <property type="entry name" value="GEVED"/>
    <property type="match status" value="1"/>
</dbReference>
<keyword evidence="6" id="KW-1185">Reference proteome</keyword>
<dbReference type="Pfam" id="PF23759">
    <property type="entry name" value="GBD_T9SS_assoc"/>
    <property type="match status" value="3"/>
</dbReference>
<feature type="signal peptide" evidence="2">
    <location>
        <begin position="1"/>
        <end position="19"/>
    </location>
</feature>
<accession>A0A2S4NAY0</accession>
<feature type="chain" id="PRO_5015782346" evidence="2">
    <location>
        <begin position="20"/>
        <end position="1470"/>
    </location>
</feature>
<dbReference type="InterPro" id="IPR056600">
    <property type="entry name" value="GBD_T9SS_assoc"/>
</dbReference>
<feature type="domain" description="Fibronectin type-III" evidence="4">
    <location>
        <begin position="521"/>
        <end position="611"/>
    </location>
</feature>
<protein>
    <submittedName>
        <fullName evidence="5">Putative secreted protein (Por secretion system target)</fullName>
    </submittedName>
</protein>
<evidence type="ECO:0000259" key="3">
    <source>
        <dbReference type="PROSITE" id="PS50835"/>
    </source>
</evidence>
<dbReference type="EMBL" id="PQNY01000002">
    <property type="protein sequence ID" value="POS02866.1"/>
    <property type="molecule type" value="Genomic_DNA"/>
</dbReference>
<dbReference type="Gene3D" id="2.60.40.10">
    <property type="entry name" value="Immunoglobulins"/>
    <property type="match status" value="1"/>
</dbReference>
<dbReference type="InterPro" id="IPR013783">
    <property type="entry name" value="Ig-like_fold"/>
</dbReference>
<keyword evidence="1 2" id="KW-0732">Signal</keyword>
<dbReference type="InterPro" id="IPR036116">
    <property type="entry name" value="FN3_sf"/>
</dbReference>
<comment type="caution">
    <text evidence="5">The sequence shown here is derived from an EMBL/GenBank/DDBJ whole genome shotgun (WGS) entry which is preliminary data.</text>
</comment>
<gene>
    <name evidence="5" type="ORF">Q361_102179</name>
</gene>
<evidence type="ECO:0000313" key="6">
    <source>
        <dbReference type="Proteomes" id="UP000237056"/>
    </source>
</evidence>
<dbReference type="SUPFAM" id="SSF49265">
    <property type="entry name" value="Fibronectin type III"/>
    <property type="match status" value="1"/>
</dbReference>
<dbReference type="PROSITE" id="PS50835">
    <property type="entry name" value="IG_LIKE"/>
    <property type="match status" value="1"/>
</dbReference>